<dbReference type="EMBL" id="CAJNOC010006300">
    <property type="protein sequence ID" value="CAF1074768.1"/>
    <property type="molecule type" value="Genomic_DNA"/>
</dbReference>
<dbReference type="AlphaFoldDB" id="A0A814M5R5"/>
<evidence type="ECO:0000313" key="2">
    <source>
        <dbReference type="EMBL" id="CAF1074768.1"/>
    </source>
</evidence>
<dbReference type="Proteomes" id="UP000663879">
    <property type="component" value="Unassembled WGS sequence"/>
</dbReference>
<name>A0A814M5R5_9BILA</name>
<evidence type="ECO:0000313" key="3">
    <source>
        <dbReference type="Proteomes" id="UP000663879"/>
    </source>
</evidence>
<organism evidence="2 3">
    <name type="scientific">Brachionus calyciflorus</name>
    <dbReference type="NCBI Taxonomy" id="104777"/>
    <lineage>
        <taxon>Eukaryota</taxon>
        <taxon>Metazoa</taxon>
        <taxon>Spiralia</taxon>
        <taxon>Gnathifera</taxon>
        <taxon>Rotifera</taxon>
        <taxon>Eurotatoria</taxon>
        <taxon>Monogononta</taxon>
        <taxon>Pseudotrocha</taxon>
        <taxon>Ploima</taxon>
        <taxon>Brachionidae</taxon>
        <taxon>Brachionus</taxon>
    </lineage>
</organism>
<keyword evidence="3" id="KW-1185">Reference proteome</keyword>
<feature type="region of interest" description="Disordered" evidence="1">
    <location>
        <begin position="53"/>
        <end position="77"/>
    </location>
</feature>
<proteinExistence type="predicted"/>
<dbReference type="OrthoDB" id="10574332at2759"/>
<feature type="compositionally biased region" description="Polar residues" evidence="1">
    <location>
        <begin position="53"/>
        <end position="67"/>
    </location>
</feature>
<evidence type="ECO:0000256" key="1">
    <source>
        <dbReference type="SAM" id="MobiDB-lite"/>
    </source>
</evidence>
<gene>
    <name evidence="2" type="ORF">OXX778_LOCUS19907</name>
</gene>
<protein>
    <submittedName>
        <fullName evidence="2">Uncharacterized protein</fullName>
    </submittedName>
</protein>
<comment type="caution">
    <text evidence="2">The sequence shown here is derived from an EMBL/GenBank/DDBJ whole genome shotgun (WGS) entry which is preliminary data.</text>
</comment>
<accession>A0A814M5R5</accession>
<reference evidence="2" key="1">
    <citation type="submission" date="2021-02" db="EMBL/GenBank/DDBJ databases">
        <authorList>
            <person name="Nowell W R."/>
        </authorList>
    </citation>
    <scope>NUCLEOTIDE SEQUENCE</scope>
    <source>
        <strain evidence="2">Ploen Becks lab</strain>
    </source>
</reference>
<sequence>MTEELFDLIWNDTTNQRLKAFQKEAILKWEPDNKADVNVDEDLFLNQTMTLHENNMNQGPCTPNTSSTKKRIEMSNI</sequence>